<dbReference type="InterPro" id="IPR023296">
    <property type="entry name" value="Glyco_hydro_beta-prop_sf"/>
</dbReference>
<keyword evidence="12" id="KW-1185">Reference proteome</keyword>
<protein>
    <submittedName>
        <fullName evidence="11">Beta-xylosidase</fullName>
    </submittedName>
</protein>
<evidence type="ECO:0000256" key="7">
    <source>
        <dbReference type="RuleBase" id="RU361187"/>
    </source>
</evidence>
<dbReference type="RefSeq" id="WP_111476025.1">
    <property type="nucleotide sequence ID" value="NZ_QHKM01000001.1"/>
</dbReference>
<dbReference type="SUPFAM" id="SSF75005">
    <property type="entry name" value="Arabinanase/levansucrase/invertase"/>
    <property type="match status" value="1"/>
</dbReference>
<evidence type="ECO:0000256" key="8">
    <source>
        <dbReference type="SAM" id="SignalP"/>
    </source>
</evidence>
<evidence type="ECO:0000256" key="1">
    <source>
        <dbReference type="ARBA" id="ARBA00004834"/>
    </source>
</evidence>
<reference evidence="12" key="1">
    <citation type="submission" date="2018-05" db="EMBL/GenBank/DDBJ databases">
        <authorList>
            <person name="Nie L."/>
        </authorList>
    </citation>
    <scope>NUCLEOTIDE SEQUENCE [LARGE SCALE GENOMIC DNA]</scope>
    <source>
        <strain evidence="12">NL</strain>
    </source>
</reference>
<evidence type="ECO:0000313" key="12">
    <source>
        <dbReference type="Proteomes" id="UP000248553"/>
    </source>
</evidence>
<dbReference type="Gene3D" id="2.115.10.20">
    <property type="entry name" value="Glycosyl hydrolase domain, family 43"/>
    <property type="match status" value="1"/>
</dbReference>
<dbReference type="GO" id="GO:0004553">
    <property type="term" value="F:hydrolase activity, hydrolyzing O-glycosyl compounds"/>
    <property type="evidence" value="ECO:0007669"/>
    <property type="project" value="InterPro"/>
</dbReference>
<dbReference type="NCBIfam" id="TIGR04183">
    <property type="entry name" value="Por_Secre_tail"/>
    <property type="match status" value="1"/>
</dbReference>
<dbReference type="InterPro" id="IPR035992">
    <property type="entry name" value="Ricin_B-like_lectins"/>
</dbReference>
<dbReference type="PANTHER" id="PTHR43301:SF3">
    <property type="entry name" value="ARABINAN ENDO-1,5-ALPHA-L-ARABINOSIDASE A-RELATED"/>
    <property type="match status" value="1"/>
</dbReference>
<dbReference type="Gene3D" id="2.80.10.50">
    <property type="match status" value="1"/>
</dbReference>
<gene>
    <name evidence="11" type="ORF">DLM85_00020</name>
</gene>
<evidence type="ECO:0000259" key="9">
    <source>
        <dbReference type="Pfam" id="PF14200"/>
    </source>
</evidence>
<evidence type="ECO:0000313" key="11">
    <source>
        <dbReference type="EMBL" id="RAK69289.1"/>
    </source>
</evidence>
<dbReference type="OrthoDB" id="9801455at2"/>
<comment type="pathway">
    <text evidence="1">Glycan metabolism; L-arabinan degradation.</text>
</comment>
<dbReference type="CDD" id="cd08998">
    <property type="entry name" value="GH43_Arb43a-like"/>
    <property type="match status" value="1"/>
</dbReference>
<dbReference type="InterPro" id="IPR050727">
    <property type="entry name" value="GH43_arabinanases"/>
</dbReference>
<dbReference type="InterPro" id="IPR006710">
    <property type="entry name" value="Glyco_hydro_43"/>
</dbReference>
<feature type="active site" description="Proton donor" evidence="5">
    <location>
        <position position="238"/>
    </location>
</feature>
<dbReference type="Proteomes" id="UP000248553">
    <property type="component" value="Unassembled WGS sequence"/>
</dbReference>
<dbReference type="Pfam" id="PF18962">
    <property type="entry name" value="Por_Secre_tail"/>
    <property type="match status" value="1"/>
</dbReference>
<evidence type="ECO:0000259" key="10">
    <source>
        <dbReference type="Pfam" id="PF18962"/>
    </source>
</evidence>
<dbReference type="GO" id="GO:0005975">
    <property type="term" value="P:carbohydrate metabolic process"/>
    <property type="evidence" value="ECO:0007669"/>
    <property type="project" value="InterPro"/>
</dbReference>
<evidence type="ECO:0000256" key="4">
    <source>
        <dbReference type="ARBA" id="ARBA00023295"/>
    </source>
</evidence>
<keyword evidence="3 7" id="KW-0378">Hydrolase</keyword>
<name>A0A328BRL3_9BACT</name>
<feature type="active site" description="Proton acceptor" evidence="5">
    <location>
        <position position="56"/>
    </location>
</feature>
<dbReference type="PANTHER" id="PTHR43301">
    <property type="entry name" value="ARABINAN ENDO-1,5-ALPHA-L-ARABINOSIDASE"/>
    <property type="match status" value="1"/>
</dbReference>
<dbReference type="AlphaFoldDB" id="A0A328BRL3"/>
<comment type="caution">
    <text evidence="11">The sequence shown here is derived from an EMBL/GenBank/DDBJ whole genome shotgun (WGS) entry which is preliminary data.</text>
</comment>
<feature type="signal peptide" evidence="8">
    <location>
        <begin position="1"/>
        <end position="47"/>
    </location>
</feature>
<organism evidence="11 12">
    <name type="scientific">Hymenobacter edaphi</name>
    <dbReference type="NCBI Taxonomy" id="2211146"/>
    <lineage>
        <taxon>Bacteria</taxon>
        <taxon>Pseudomonadati</taxon>
        <taxon>Bacteroidota</taxon>
        <taxon>Cytophagia</taxon>
        <taxon>Cytophagales</taxon>
        <taxon>Hymenobacteraceae</taxon>
        <taxon>Hymenobacter</taxon>
    </lineage>
</organism>
<dbReference type="CDD" id="cd00161">
    <property type="entry name" value="beta-trefoil_Ricin-like"/>
    <property type="match status" value="1"/>
</dbReference>
<feature type="chain" id="PRO_5016322862" evidence="8">
    <location>
        <begin position="48"/>
        <end position="590"/>
    </location>
</feature>
<dbReference type="EMBL" id="QHKM01000001">
    <property type="protein sequence ID" value="RAK69289.1"/>
    <property type="molecule type" value="Genomic_DNA"/>
</dbReference>
<feature type="domain" description="Ricin B lectin" evidence="9">
    <location>
        <begin position="394"/>
        <end position="482"/>
    </location>
</feature>
<keyword evidence="4 7" id="KW-0326">Glycosidase</keyword>
<feature type="site" description="Important for catalytic activity, responsible for pKa modulation of the active site Glu and correct orientation of both the proton donor and substrate" evidence="6">
    <location>
        <position position="179"/>
    </location>
</feature>
<evidence type="ECO:0000256" key="5">
    <source>
        <dbReference type="PIRSR" id="PIRSR606710-1"/>
    </source>
</evidence>
<dbReference type="InterPro" id="IPR026444">
    <property type="entry name" value="Secre_tail"/>
</dbReference>
<sequence length="590" mass="62126">MTPTPTTPRPTRVGRPSFAAAERLARGLRLLVLLLALSALSSPGAHALQGNDNCHDPSSIVKDGGKYWVFTTGTGIYGMYSTDLVTWQSGPRPVFEAGQYPSWINGRVPGFSGDFWAPECVYRNGKFYLYYSVSTFGSSVSTIGLATNVTLDPASPNYQWIDQGEVVSSTTGSACNAIDPAVVTDASGGLWMSYGSFFKGLGLIKLDATTGKRSGTSFYWLAGNLAADGVSRSNSGSEAPYIVRNGGYYYLFLNKGACCQGSSSTYYIQVGRSTSVTGPYLDRNGVDMNRNGGTTLIATQGNYVGPGHVGLFVEGGANYLSHHYYDSNQNGRARLSVGNLGWDGAAWPFITRDWLAAGRYTLTNQNSGQVWDAWGCSGVQGQAIAQGTAAGLNCQQWNLTPVGNGEYKITSAVGAGLAADVIGNNPNNGAKLNLYPYSGAANQRFKIERSAGGGYVLASVNGNRVVEVPACATTAGVQLALYDYLGNACQKWTIAPAPAARALATAAPTAALFSVYPNPLTGRRFVVALDAELAAAPVGIRLTDLRGRTVYARRSTGQASVAVEADLPAGLYVLHVEGAAGSQTQKVVVP</sequence>
<evidence type="ECO:0000256" key="6">
    <source>
        <dbReference type="PIRSR" id="PIRSR606710-2"/>
    </source>
</evidence>
<evidence type="ECO:0000256" key="3">
    <source>
        <dbReference type="ARBA" id="ARBA00022801"/>
    </source>
</evidence>
<evidence type="ECO:0000256" key="2">
    <source>
        <dbReference type="ARBA" id="ARBA00009865"/>
    </source>
</evidence>
<keyword evidence="8" id="KW-0732">Signal</keyword>
<dbReference type="SUPFAM" id="SSF50370">
    <property type="entry name" value="Ricin B-like lectins"/>
    <property type="match status" value="1"/>
</dbReference>
<proteinExistence type="inferred from homology"/>
<comment type="similarity">
    <text evidence="2 7">Belongs to the glycosyl hydrolase 43 family.</text>
</comment>
<accession>A0A328BRL3</accession>
<dbReference type="PROSITE" id="PS50231">
    <property type="entry name" value="RICIN_B_LECTIN"/>
    <property type="match status" value="1"/>
</dbReference>
<dbReference type="InterPro" id="IPR000772">
    <property type="entry name" value="Ricin_B_lectin"/>
</dbReference>
<dbReference type="Pfam" id="PF14200">
    <property type="entry name" value="RicinB_lectin_2"/>
    <property type="match status" value="1"/>
</dbReference>
<dbReference type="Pfam" id="PF04616">
    <property type="entry name" value="Glyco_hydro_43"/>
    <property type="match status" value="1"/>
</dbReference>
<feature type="domain" description="Secretion system C-terminal sorting" evidence="10">
    <location>
        <begin position="515"/>
        <end position="589"/>
    </location>
</feature>